<dbReference type="InterPro" id="IPR003593">
    <property type="entry name" value="AAA+_ATPase"/>
</dbReference>
<dbReference type="InterPro" id="IPR050763">
    <property type="entry name" value="ABC_transporter_ATP-binding"/>
</dbReference>
<protein>
    <submittedName>
        <fullName evidence="7">ATP-binding cassette domain-containing protein</fullName>
    </submittedName>
</protein>
<keyword evidence="4" id="KW-0547">Nucleotide-binding</keyword>
<dbReference type="InterPro" id="IPR025302">
    <property type="entry name" value="DrrA1/2-like_C"/>
</dbReference>
<keyword evidence="3" id="KW-0536">Nodulation</keyword>
<dbReference type="InterPro" id="IPR027417">
    <property type="entry name" value="P-loop_NTPase"/>
</dbReference>
<dbReference type="Pfam" id="PF00005">
    <property type="entry name" value="ABC_tran"/>
    <property type="match status" value="1"/>
</dbReference>
<dbReference type="GO" id="GO:0016887">
    <property type="term" value="F:ATP hydrolysis activity"/>
    <property type="evidence" value="ECO:0007669"/>
    <property type="project" value="InterPro"/>
</dbReference>
<keyword evidence="5 7" id="KW-0067">ATP-binding</keyword>
<dbReference type="InterPro" id="IPR017871">
    <property type="entry name" value="ABC_transporter-like_CS"/>
</dbReference>
<dbReference type="PANTHER" id="PTHR42711:SF5">
    <property type="entry name" value="ABC TRANSPORTER ATP-BINDING PROTEIN NATA"/>
    <property type="match status" value="1"/>
</dbReference>
<evidence type="ECO:0000256" key="5">
    <source>
        <dbReference type="ARBA" id="ARBA00022840"/>
    </source>
</evidence>
<evidence type="ECO:0000256" key="2">
    <source>
        <dbReference type="ARBA" id="ARBA00022448"/>
    </source>
</evidence>
<sequence length="298" mass="33743">MLEVKNLVKTYGNITAVDNLSFTAKPGKIFGMLGPNGAGKTTTIRTILNIIKPNSCEVLLNQRPVTKDLFNSIGYLPEERGLYKKSKVNDVITYLANLKGMHGHTIKAELNKWLTKLEITHYKERKIEELSKGNQQKIQFISAVIHNPLLLILDEPFSGFDPINQQLIKDVILDLLDNGKIIILSTHQMDTAEKLCSEILLINEGKEVLSGELSEIKKKFGGNHVKFGYEGDIKFLNEMDEVISFDIYSNTAEVHLKDEVKPELFLKKIIEKVLIKHFSVIEPSLNKIFIDSIKNQKI</sequence>
<feature type="domain" description="ABC transporter" evidence="6">
    <location>
        <begin position="2"/>
        <end position="229"/>
    </location>
</feature>
<organism evidence="7">
    <name type="scientific">Ignavibacterium album</name>
    <dbReference type="NCBI Taxonomy" id="591197"/>
    <lineage>
        <taxon>Bacteria</taxon>
        <taxon>Pseudomonadati</taxon>
        <taxon>Ignavibacteriota</taxon>
        <taxon>Ignavibacteria</taxon>
        <taxon>Ignavibacteriales</taxon>
        <taxon>Ignavibacteriaceae</taxon>
        <taxon>Ignavibacterium</taxon>
    </lineage>
</organism>
<evidence type="ECO:0000256" key="1">
    <source>
        <dbReference type="ARBA" id="ARBA00005417"/>
    </source>
</evidence>
<dbReference type="Gene3D" id="3.40.50.300">
    <property type="entry name" value="P-loop containing nucleotide triphosphate hydrolases"/>
    <property type="match status" value="1"/>
</dbReference>
<dbReference type="Pfam" id="PF13732">
    <property type="entry name" value="DrrA1-3_C"/>
    <property type="match status" value="1"/>
</dbReference>
<reference evidence="7" key="1">
    <citation type="journal article" date="2020" name="mSystems">
        <title>Genome- and Community-Level Interaction Insights into Carbon Utilization and Element Cycling Functions of Hydrothermarchaeota in Hydrothermal Sediment.</title>
        <authorList>
            <person name="Zhou Z."/>
            <person name="Liu Y."/>
            <person name="Xu W."/>
            <person name="Pan J."/>
            <person name="Luo Z.H."/>
            <person name="Li M."/>
        </authorList>
    </citation>
    <scope>NUCLEOTIDE SEQUENCE [LARGE SCALE GENOMIC DNA]</scope>
    <source>
        <strain evidence="7">SpSt-500</strain>
    </source>
</reference>
<comment type="caution">
    <text evidence="7">The sequence shown here is derived from an EMBL/GenBank/DDBJ whole genome shotgun (WGS) entry which is preliminary data.</text>
</comment>
<proteinExistence type="inferred from homology"/>
<dbReference type="PROSITE" id="PS50893">
    <property type="entry name" value="ABC_TRANSPORTER_2"/>
    <property type="match status" value="1"/>
</dbReference>
<dbReference type="AlphaFoldDB" id="A0A832G2G7"/>
<dbReference type="PROSITE" id="PS00211">
    <property type="entry name" value="ABC_TRANSPORTER_1"/>
    <property type="match status" value="1"/>
</dbReference>
<dbReference type="SMART" id="SM00382">
    <property type="entry name" value="AAA"/>
    <property type="match status" value="1"/>
</dbReference>
<dbReference type="GO" id="GO:0005524">
    <property type="term" value="F:ATP binding"/>
    <property type="evidence" value="ECO:0007669"/>
    <property type="project" value="UniProtKB-KW"/>
</dbReference>
<dbReference type="SUPFAM" id="SSF52540">
    <property type="entry name" value="P-loop containing nucleoside triphosphate hydrolases"/>
    <property type="match status" value="1"/>
</dbReference>
<accession>A0A832G2G7</accession>
<dbReference type="InterPro" id="IPR003439">
    <property type="entry name" value="ABC_transporter-like_ATP-bd"/>
</dbReference>
<keyword evidence="2" id="KW-0813">Transport</keyword>
<name>A0A832G2G7_9BACT</name>
<evidence type="ECO:0000313" key="7">
    <source>
        <dbReference type="EMBL" id="HGT47993.1"/>
    </source>
</evidence>
<dbReference type="PANTHER" id="PTHR42711">
    <property type="entry name" value="ABC TRANSPORTER ATP-BINDING PROTEIN"/>
    <property type="match status" value="1"/>
</dbReference>
<evidence type="ECO:0000256" key="4">
    <source>
        <dbReference type="ARBA" id="ARBA00022741"/>
    </source>
</evidence>
<comment type="similarity">
    <text evidence="1">Belongs to the ABC transporter superfamily.</text>
</comment>
<evidence type="ECO:0000256" key="3">
    <source>
        <dbReference type="ARBA" id="ARBA00022458"/>
    </source>
</evidence>
<evidence type="ECO:0000259" key="6">
    <source>
        <dbReference type="PROSITE" id="PS50893"/>
    </source>
</evidence>
<dbReference type="EMBL" id="DSVI01000009">
    <property type="protein sequence ID" value="HGT47993.1"/>
    <property type="molecule type" value="Genomic_DNA"/>
</dbReference>
<gene>
    <name evidence="7" type="ORF">ENS56_08160</name>
</gene>